<dbReference type="Proteomes" id="UP000602745">
    <property type="component" value="Unassembled WGS sequence"/>
</dbReference>
<accession>A0A8J2YG39</accession>
<protein>
    <submittedName>
        <fullName evidence="3">Oxidoreductase</fullName>
    </submittedName>
</protein>
<organism evidence="3 4">
    <name type="scientific">Agaricicola taiwanensis</name>
    <dbReference type="NCBI Taxonomy" id="591372"/>
    <lineage>
        <taxon>Bacteria</taxon>
        <taxon>Pseudomonadati</taxon>
        <taxon>Pseudomonadota</taxon>
        <taxon>Alphaproteobacteria</taxon>
        <taxon>Rhodobacterales</taxon>
        <taxon>Paracoccaceae</taxon>
        <taxon>Agaricicola</taxon>
    </lineage>
</organism>
<dbReference type="EMBL" id="BMCP01000001">
    <property type="protein sequence ID" value="GGE32405.1"/>
    <property type="molecule type" value="Genomic_DNA"/>
</dbReference>
<dbReference type="GO" id="GO:0004497">
    <property type="term" value="F:monooxygenase activity"/>
    <property type="evidence" value="ECO:0007669"/>
    <property type="project" value="TreeGrafter"/>
</dbReference>
<keyword evidence="4" id="KW-1185">Reference proteome</keyword>
<dbReference type="RefSeq" id="WP_229729162.1">
    <property type="nucleotide sequence ID" value="NZ_BMCP01000001.1"/>
</dbReference>
<dbReference type="PRINTS" id="PR00411">
    <property type="entry name" value="PNDRDTASEI"/>
</dbReference>
<proteinExistence type="predicted"/>
<dbReference type="Pfam" id="PF07992">
    <property type="entry name" value="Pyr_redox_2"/>
    <property type="match status" value="1"/>
</dbReference>
<evidence type="ECO:0000256" key="1">
    <source>
        <dbReference type="ARBA" id="ARBA00023002"/>
    </source>
</evidence>
<feature type="domain" description="FAD/NAD(P)-binding" evidence="2">
    <location>
        <begin position="47"/>
        <end position="257"/>
    </location>
</feature>
<dbReference type="SUPFAM" id="SSF51905">
    <property type="entry name" value="FAD/NAD(P)-binding domain"/>
    <property type="match status" value="1"/>
</dbReference>
<name>A0A8J2YG39_9RHOB</name>
<sequence>MTDVAHTHGMVGLAGLEARLAQDLLYLELPAKPWVPEKRHEGERVRDVVVIGAGMCGLAATAKLVLTGITNVVAYDAAPEGSEGPWVTFARMNTLRSPKSLAGPSLGLPQLTFRAWFTAQFGEQAWEDLDKIPKDMWMDYLVWYRRVLNLPVENGVRLTGIHDAGDVIALDLLDHGEARRVFTRHLVLATGRSGLGGATIPPFLEGVDRRFWAHSADDIDFKALRGKRVAVIGAGASAMDNAATALEAGAASLAMLIRRKEMPRINKMTGIGSQGVIHGMHRLPDAWKWRFVDYTAAQQTPPPRSSTLRVSRHPHARFYLDCGIRSVVERNGALDVETTQGKMEFDFLIAATGFSNGFTNREEFAGIAPFIRTWADGRQTADMGPMRSNMSDAPDLGPDFEFREKVPGTCPMLSRIHCFNDAAMLTHGKVSGDIPAVSAGADRLARGIAAALFAADVETHFANLIAYDTPELQGDEWVDSTPLLQVEGTR</sequence>
<comment type="caution">
    <text evidence="3">The sequence shown here is derived from an EMBL/GenBank/DDBJ whole genome shotgun (WGS) entry which is preliminary data.</text>
</comment>
<dbReference type="AlphaFoldDB" id="A0A8J2YG39"/>
<evidence type="ECO:0000259" key="2">
    <source>
        <dbReference type="Pfam" id="PF07992"/>
    </source>
</evidence>
<dbReference type="InterPro" id="IPR036188">
    <property type="entry name" value="FAD/NAD-bd_sf"/>
</dbReference>
<dbReference type="InterPro" id="IPR050982">
    <property type="entry name" value="Auxin_biosynth/cation_transpt"/>
</dbReference>
<evidence type="ECO:0000313" key="3">
    <source>
        <dbReference type="EMBL" id="GGE32405.1"/>
    </source>
</evidence>
<dbReference type="PANTHER" id="PTHR43539">
    <property type="entry name" value="FLAVIN-BINDING MONOOXYGENASE-LIKE PROTEIN (AFU_ORTHOLOGUE AFUA_4G09220)"/>
    <property type="match status" value="1"/>
</dbReference>
<dbReference type="GO" id="GO:0050660">
    <property type="term" value="F:flavin adenine dinucleotide binding"/>
    <property type="evidence" value="ECO:0007669"/>
    <property type="project" value="TreeGrafter"/>
</dbReference>
<reference evidence="3" key="2">
    <citation type="submission" date="2020-09" db="EMBL/GenBank/DDBJ databases">
        <authorList>
            <person name="Sun Q."/>
            <person name="Sedlacek I."/>
        </authorList>
    </citation>
    <scope>NUCLEOTIDE SEQUENCE</scope>
    <source>
        <strain evidence="3">CCM 7684</strain>
    </source>
</reference>
<evidence type="ECO:0000313" key="4">
    <source>
        <dbReference type="Proteomes" id="UP000602745"/>
    </source>
</evidence>
<dbReference type="PANTHER" id="PTHR43539:SF91">
    <property type="entry name" value="FAD-DEPENDENT URATE HYDROXYLASE"/>
    <property type="match status" value="1"/>
</dbReference>
<reference evidence="3" key="1">
    <citation type="journal article" date="2014" name="Int. J. Syst. Evol. Microbiol.">
        <title>Complete genome sequence of Corynebacterium casei LMG S-19264T (=DSM 44701T), isolated from a smear-ripened cheese.</title>
        <authorList>
            <consortium name="US DOE Joint Genome Institute (JGI-PGF)"/>
            <person name="Walter F."/>
            <person name="Albersmeier A."/>
            <person name="Kalinowski J."/>
            <person name="Ruckert C."/>
        </authorList>
    </citation>
    <scope>NUCLEOTIDE SEQUENCE</scope>
    <source>
        <strain evidence="3">CCM 7684</strain>
    </source>
</reference>
<dbReference type="InterPro" id="IPR023753">
    <property type="entry name" value="FAD/NAD-binding_dom"/>
</dbReference>
<dbReference type="Gene3D" id="3.50.50.60">
    <property type="entry name" value="FAD/NAD(P)-binding domain"/>
    <property type="match status" value="1"/>
</dbReference>
<keyword evidence="1" id="KW-0560">Oxidoreductase</keyword>
<gene>
    <name evidence="3" type="ORF">GCM10007276_07090</name>
</gene>